<feature type="compositionally biased region" description="Polar residues" evidence="1">
    <location>
        <begin position="1"/>
        <end position="15"/>
    </location>
</feature>
<organism evidence="2">
    <name type="scientific">Sesamum radiatum</name>
    <name type="common">Black benniseed</name>
    <dbReference type="NCBI Taxonomy" id="300843"/>
    <lineage>
        <taxon>Eukaryota</taxon>
        <taxon>Viridiplantae</taxon>
        <taxon>Streptophyta</taxon>
        <taxon>Embryophyta</taxon>
        <taxon>Tracheophyta</taxon>
        <taxon>Spermatophyta</taxon>
        <taxon>Magnoliopsida</taxon>
        <taxon>eudicotyledons</taxon>
        <taxon>Gunneridae</taxon>
        <taxon>Pentapetalae</taxon>
        <taxon>asterids</taxon>
        <taxon>lamiids</taxon>
        <taxon>Lamiales</taxon>
        <taxon>Pedaliaceae</taxon>
        <taxon>Sesamum</taxon>
    </lineage>
</organism>
<proteinExistence type="predicted"/>
<evidence type="ECO:0000313" key="2">
    <source>
        <dbReference type="EMBL" id="KAL0313529.1"/>
    </source>
</evidence>
<protein>
    <submittedName>
        <fullName evidence="2">Uncharacterized protein</fullName>
    </submittedName>
</protein>
<reference evidence="2" key="1">
    <citation type="submission" date="2020-06" db="EMBL/GenBank/DDBJ databases">
        <authorList>
            <person name="Li T."/>
            <person name="Hu X."/>
            <person name="Zhang T."/>
            <person name="Song X."/>
            <person name="Zhang H."/>
            <person name="Dai N."/>
            <person name="Sheng W."/>
            <person name="Hou X."/>
            <person name="Wei L."/>
        </authorList>
    </citation>
    <scope>NUCLEOTIDE SEQUENCE</scope>
    <source>
        <strain evidence="2">G02</strain>
        <tissue evidence="2">Leaf</tissue>
    </source>
</reference>
<feature type="region of interest" description="Disordered" evidence="1">
    <location>
        <begin position="1"/>
        <end position="72"/>
    </location>
</feature>
<dbReference type="EMBL" id="JACGWJ010000026">
    <property type="protein sequence ID" value="KAL0313529.1"/>
    <property type="molecule type" value="Genomic_DNA"/>
</dbReference>
<accession>A0AAW2L2I8</accession>
<name>A0AAW2L2I8_SESRA</name>
<sequence length="72" mass="7722">MERGSFVTSSLTTLCSSPGEEASSSPPHLTNDGRQPLLAADSSSGCLKDQQTESLSSSKWPRRNPRQGDFLP</sequence>
<comment type="caution">
    <text evidence="2">The sequence shown here is derived from an EMBL/GenBank/DDBJ whole genome shotgun (WGS) entry which is preliminary data.</text>
</comment>
<evidence type="ECO:0000256" key="1">
    <source>
        <dbReference type="SAM" id="MobiDB-lite"/>
    </source>
</evidence>
<feature type="compositionally biased region" description="Low complexity" evidence="1">
    <location>
        <begin position="16"/>
        <end position="27"/>
    </location>
</feature>
<gene>
    <name evidence="2" type="ORF">Sradi_5752200</name>
</gene>
<reference evidence="2" key="2">
    <citation type="journal article" date="2024" name="Plant">
        <title>Genomic evolution and insights into agronomic trait innovations of Sesamum species.</title>
        <authorList>
            <person name="Miao H."/>
            <person name="Wang L."/>
            <person name="Qu L."/>
            <person name="Liu H."/>
            <person name="Sun Y."/>
            <person name="Le M."/>
            <person name="Wang Q."/>
            <person name="Wei S."/>
            <person name="Zheng Y."/>
            <person name="Lin W."/>
            <person name="Duan Y."/>
            <person name="Cao H."/>
            <person name="Xiong S."/>
            <person name="Wang X."/>
            <person name="Wei L."/>
            <person name="Li C."/>
            <person name="Ma Q."/>
            <person name="Ju M."/>
            <person name="Zhao R."/>
            <person name="Li G."/>
            <person name="Mu C."/>
            <person name="Tian Q."/>
            <person name="Mei H."/>
            <person name="Zhang T."/>
            <person name="Gao T."/>
            <person name="Zhang H."/>
        </authorList>
    </citation>
    <scope>NUCLEOTIDE SEQUENCE</scope>
    <source>
        <strain evidence="2">G02</strain>
    </source>
</reference>
<dbReference type="AlphaFoldDB" id="A0AAW2L2I8"/>